<evidence type="ECO:0000313" key="3">
    <source>
        <dbReference type="Proteomes" id="UP000031036"/>
    </source>
</evidence>
<dbReference type="OrthoDB" id="10495248at2759"/>
<evidence type="ECO:0000256" key="1">
    <source>
        <dbReference type="SAM" id="MobiDB-lite"/>
    </source>
</evidence>
<accession>A0A0B2VP09</accession>
<name>A0A0B2VP09_TOXCA</name>
<dbReference type="EMBL" id="JPKZ01001310">
    <property type="protein sequence ID" value="KHN82755.1"/>
    <property type="molecule type" value="Genomic_DNA"/>
</dbReference>
<keyword evidence="3" id="KW-1185">Reference proteome</keyword>
<dbReference type="AlphaFoldDB" id="A0A0B2VP09"/>
<feature type="compositionally biased region" description="Polar residues" evidence="1">
    <location>
        <begin position="1"/>
        <end position="12"/>
    </location>
</feature>
<sequence>MKMSSSKATKPSNAPRIGLTSRTRRATVSHLPTRQMPLALVHPAFRRFFRRPKKWIKKPWNNLWLAARIRNRTLRYHPLPRVAPFFCHKCRFSSYYAHAIKNHVCSRRASTVYSFEREEKVAASGFRCKSKNALAVMERARNPTVFSVHKLHTSAAERNVPSYNVPPLSLLAYRAVNVQRNVVSYPTNFIFKSSKTIHRPYPSSVTHRTNVFYCKYCKRLFYEHFAYYQHFEQTSCKMPAHEEDVIQEKVAASGFRCKSKNALAVMERARNPTVFSVHKLHTSAAERNVPSYNVPPLSLLAYRAVNVQRNVVSYPTNFIFKSSKTIHRPYPSSVTHRTNVFYCKYCKRLFYEHFAYYQHFEQTSCKMPAHEEDVIRVQCRGAECVPAEYEYGRRECLVTLQSDATTKCTACGISSLEFASRGEFHEHLFKCKPVLSTKQN</sequence>
<protein>
    <submittedName>
        <fullName evidence="2">Uncharacterized protein</fullName>
    </submittedName>
</protein>
<organism evidence="2 3">
    <name type="scientific">Toxocara canis</name>
    <name type="common">Canine roundworm</name>
    <dbReference type="NCBI Taxonomy" id="6265"/>
    <lineage>
        <taxon>Eukaryota</taxon>
        <taxon>Metazoa</taxon>
        <taxon>Ecdysozoa</taxon>
        <taxon>Nematoda</taxon>
        <taxon>Chromadorea</taxon>
        <taxon>Rhabditida</taxon>
        <taxon>Spirurina</taxon>
        <taxon>Ascaridomorpha</taxon>
        <taxon>Ascaridoidea</taxon>
        <taxon>Toxocaridae</taxon>
        <taxon>Toxocara</taxon>
    </lineage>
</organism>
<feature type="region of interest" description="Disordered" evidence="1">
    <location>
        <begin position="1"/>
        <end position="28"/>
    </location>
</feature>
<proteinExistence type="predicted"/>
<reference evidence="2 3" key="1">
    <citation type="submission" date="2014-11" db="EMBL/GenBank/DDBJ databases">
        <title>Genetic blueprint of the zoonotic pathogen Toxocara canis.</title>
        <authorList>
            <person name="Zhu X.-Q."/>
            <person name="Korhonen P.K."/>
            <person name="Cai H."/>
            <person name="Young N.D."/>
            <person name="Nejsum P."/>
            <person name="von Samson-Himmelstjerna G."/>
            <person name="Boag P.R."/>
            <person name="Tan P."/>
            <person name="Li Q."/>
            <person name="Min J."/>
            <person name="Yang Y."/>
            <person name="Wang X."/>
            <person name="Fang X."/>
            <person name="Hall R.S."/>
            <person name="Hofmann A."/>
            <person name="Sternberg P.W."/>
            <person name="Jex A.R."/>
            <person name="Gasser R.B."/>
        </authorList>
    </citation>
    <scope>NUCLEOTIDE SEQUENCE [LARGE SCALE GENOMIC DNA]</scope>
    <source>
        <strain evidence="2">PN_DK_2014</strain>
    </source>
</reference>
<dbReference type="Proteomes" id="UP000031036">
    <property type="component" value="Unassembled WGS sequence"/>
</dbReference>
<comment type="caution">
    <text evidence="2">The sequence shown here is derived from an EMBL/GenBank/DDBJ whole genome shotgun (WGS) entry which is preliminary data.</text>
</comment>
<gene>
    <name evidence="2" type="ORF">Tcan_17468</name>
</gene>
<evidence type="ECO:0000313" key="2">
    <source>
        <dbReference type="EMBL" id="KHN82755.1"/>
    </source>
</evidence>